<protein>
    <submittedName>
        <fullName evidence="1">Uncharacterized protein</fullName>
    </submittedName>
</protein>
<evidence type="ECO:0000313" key="2">
    <source>
        <dbReference type="Proteomes" id="UP001372338"/>
    </source>
</evidence>
<accession>A0AAN9HPJ8</accession>
<dbReference type="Proteomes" id="UP001372338">
    <property type="component" value="Unassembled WGS sequence"/>
</dbReference>
<evidence type="ECO:0000313" key="1">
    <source>
        <dbReference type="EMBL" id="KAK7243482.1"/>
    </source>
</evidence>
<dbReference type="EMBL" id="JAYWIO010000008">
    <property type="protein sequence ID" value="KAK7243482.1"/>
    <property type="molecule type" value="Genomic_DNA"/>
</dbReference>
<proteinExistence type="predicted"/>
<organism evidence="1 2">
    <name type="scientific">Crotalaria pallida</name>
    <name type="common">Smooth rattlebox</name>
    <name type="synonym">Crotalaria striata</name>
    <dbReference type="NCBI Taxonomy" id="3830"/>
    <lineage>
        <taxon>Eukaryota</taxon>
        <taxon>Viridiplantae</taxon>
        <taxon>Streptophyta</taxon>
        <taxon>Embryophyta</taxon>
        <taxon>Tracheophyta</taxon>
        <taxon>Spermatophyta</taxon>
        <taxon>Magnoliopsida</taxon>
        <taxon>eudicotyledons</taxon>
        <taxon>Gunneridae</taxon>
        <taxon>Pentapetalae</taxon>
        <taxon>rosids</taxon>
        <taxon>fabids</taxon>
        <taxon>Fabales</taxon>
        <taxon>Fabaceae</taxon>
        <taxon>Papilionoideae</taxon>
        <taxon>50 kb inversion clade</taxon>
        <taxon>genistoids sensu lato</taxon>
        <taxon>core genistoids</taxon>
        <taxon>Crotalarieae</taxon>
        <taxon>Crotalaria</taxon>
    </lineage>
</organism>
<keyword evidence="2" id="KW-1185">Reference proteome</keyword>
<dbReference type="AlphaFoldDB" id="A0AAN9HPJ8"/>
<reference evidence="1 2" key="1">
    <citation type="submission" date="2024-01" db="EMBL/GenBank/DDBJ databases">
        <title>The genomes of 5 underutilized Papilionoideae crops provide insights into root nodulation and disease resistanc.</title>
        <authorList>
            <person name="Yuan L."/>
        </authorList>
    </citation>
    <scope>NUCLEOTIDE SEQUENCE [LARGE SCALE GENOMIC DNA]</scope>
    <source>
        <strain evidence="1">ZHUSHIDOU_FW_LH</strain>
        <tissue evidence="1">Leaf</tissue>
    </source>
</reference>
<name>A0AAN9HPJ8_CROPI</name>
<comment type="caution">
    <text evidence="1">The sequence shown here is derived from an EMBL/GenBank/DDBJ whole genome shotgun (WGS) entry which is preliminary data.</text>
</comment>
<gene>
    <name evidence="1" type="ORF">RIF29_38280</name>
</gene>
<sequence length="68" mass="7678">MEDQDLGAATLEVSSMQLLELTLVPVENGLIALHSIVELLDMTHAWYILDFSDYVWTECFSQFLGSLN</sequence>